<proteinExistence type="predicted"/>
<reference evidence="2 3" key="1">
    <citation type="submission" date="2023-02" db="EMBL/GenBank/DDBJ databases">
        <title>LHISI_Scaffold_Assembly.</title>
        <authorList>
            <person name="Stuart O.P."/>
            <person name="Cleave R."/>
            <person name="Magrath M.J.L."/>
            <person name="Mikheyev A.S."/>
        </authorList>
    </citation>
    <scope>NUCLEOTIDE SEQUENCE [LARGE SCALE GENOMIC DNA]</scope>
    <source>
        <strain evidence="2">Daus_M_001</strain>
        <tissue evidence="2">Leg muscle</tissue>
    </source>
</reference>
<sequence>MQGQGKREIPEKLCRPAASSGTILVCKNLGATLMELEPDRRVEVLAGKSPITPELVSTACESVPDMFFVVGLFALFHCSLFRNVRVVSVTSFPSMQTETEVHSRPDSKSRSPKCKSDMLHSILLQKYVSVASSDACLRLAIPVGMDVSEYRRQESEHGLYRHARGRLNLLKLGGELTVMFSLYFLCLVTGLPCRSMLEMSGHCIKVSVTSEMSSRQLSRATSDCSILRPARSLSEKVKILFSGRSTTILRVAVPVFQHGAPRCFSGALNLPALQCNSDQDTCGTRKARVPSQNRSTAQFVLSQPIHIGVSRVDVGEVDEYGASPERMGGGSGRSLRKPADQRLRPARKSGSDLRRESNPNLGWEASSQTTTPPRPRCSQFKAQMYATSLRAARVIVVCRVIARVEVHSYLRHLLCMKQVIALIHLFPCEGGKMRSESPRSLSPALQEVEWRTFASFFWSNLRAVKRFGAVLDIEVSRGNEGAAR</sequence>
<evidence type="ECO:0000256" key="1">
    <source>
        <dbReference type="SAM" id="MobiDB-lite"/>
    </source>
</evidence>
<accession>A0ABQ9GFT4</accession>
<dbReference type="EMBL" id="JARBHB010000013">
    <property type="protein sequence ID" value="KAJ8870402.1"/>
    <property type="molecule type" value="Genomic_DNA"/>
</dbReference>
<name>A0ABQ9GFT4_9NEOP</name>
<feature type="region of interest" description="Disordered" evidence="1">
    <location>
        <begin position="320"/>
        <end position="376"/>
    </location>
</feature>
<evidence type="ECO:0000313" key="2">
    <source>
        <dbReference type="EMBL" id="KAJ8870402.1"/>
    </source>
</evidence>
<feature type="compositionally biased region" description="Basic and acidic residues" evidence="1">
    <location>
        <begin position="337"/>
        <end position="357"/>
    </location>
</feature>
<gene>
    <name evidence="2" type="ORF">PR048_029423</name>
</gene>
<evidence type="ECO:0000313" key="3">
    <source>
        <dbReference type="Proteomes" id="UP001159363"/>
    </source>
</evidence>
<dbReference type="Proteomes" id="UP001159363">
    <property type="component" value="Chromosome 12"/>
</dbReference>
<comment type="caution">
    <text evidence="2">The sequence shown here is derived from an EMBL/GenBank/DDBJ whole genome shotgun (WGS) entry which is preliminary data.</text>
</comment>
<protein>
    <submittedName>
        <fullName evidence="2">Uncharacterized protein</fullName>
    </submittedName>
</protein>
<keyword evidence="3" id="KW-1185">Reference proteome</keyword>
<organism evidence="2 3">
    <name type="scientific">Dryococelus australis</name>
    <dbReference type="NCBI Taxonomy" id="614101"/>
    <lineage>
        <taxon>Eukaryota</taxon>
        <taxon>Metazoa</taxon>
        <taxon>Ecdysozoa</taxon>
        <taxon>Arthropoda</taxon>
        <taxon>Hexapoda</taxon>
        <taxon>Insecta</taxon>
        <taxon>Pterygota</taxon>
        <taxon>Neoptera</taxon>
        <taxon>Polyneoptera</taxon>
        <taxon>Phasmatodea</taxon>
        <taxon>Verophasmatodea</taxon>
        <taxon>Anareolatae</taxon>
        <taxon>Phasmatidae</taxon>
        <taxon>Eurycanthinae</taxon>
        <taxon>Dryococelus</taxon>
    </lineage>
</organism>